<dbReference type="Gene3D" id="1.10.238.10">
    <property type="entry name" value="EF-hand"/>
    <property type="match status" value="2"/>
</dbReference>
<dbReference type="InterPro" id="IPR002048">
    <property type="entry name" value="EF_hand_dom"/>
</dbReference>
<dbReference type="PANTHER" id="PTHR23048">
    <property type="entry name" value="MYOSIN LIGHT CHAIN 1, 3"/>
    <property type="match status" value="1"/>
</dbReference>
<evidence type="ECO:0000259" key="2">
    <source>
        <dbReference type="PROSITE" id="PS50222"/>
    </source>
</evidence>
<dbReference type="PROSITE" id="PS50222">
    <property type="entry name" value="EF_HAND_2"/>
    <property type="match status" value="2"/>
</dbReference>
<reference evidence="3" key="3">
    <citation type="submission" date="2025-09" db="UniProtKB">
        <authorList>
            <consortium name="Ensembl"/>
        </authorList>
    </citation>
    <scope>IDENTIFICATION</scope>
</reference>
<dbReference type="FunFam" id="1.10.238.10:FF:000019">
    <property type="entry name" value="Myosin light chain 1 skeletal"/>
    <property type="match status" value="1"/>
</dbReference>
<organism evidence="3 4">
    <name type="scientific">Cynoglossus semilaevis</name>
    <name type="common">Tongue sole</name>
    <dbReference type="NCBI Taxonomy" id="244447"/>
    <lineage>
        <taxon>Eukaryota</taxon>
        <taxon>Metazoa</taxon>
        <taxon>Chordata</taxon>
        <taxon>Craniata</taxon>
        <taxon>Vertebrata</taxon>
        <taxon>Euteleostomi</taxon>
        <taxon>Actinopterygii</taxon>
        <taxon>Neopterygii</taxon>
        <taxon>Teleostei</taxon>
        <taxon>Neoteleostei</taxon>
        <taxon>Acanthomorphata</taxon>
        <taxon>Carangaria</taxon>
        <taxon>Pleuronectiformes</taxon>
        <taxon>Pleuronectoidei</taxon>
        <taxon>Cynoglossidae</taxon>
        <taxon>Cynoglossinae</taxon>
        <taxon>Cynoglossus</taxon>
    </lineage>
</organism>
<dbReference type="PANTHER" id="PTHR23048:SF10">
    <property type="entry name" value="MYOSIN, LIGHT CHAIN 1, ALKALI_ SKELETAL, FAST"/>
    <property type="match status" value="1"/>
</dbReference>
<dbReference type="GO" id="GO:0043292">
    <property type="term" value="C:contractile muscle fiber"/>
    <property type="evidence" value="ECO:0007669"/>
    <property type="project" value="TreeGrafter"/>
</dbReference>
<keyword evidence="4" id="KW-1185">Reference proteome</keyword>
<name>A0A3P8VZP7_CYNSE</name>
<protein>
    <submittedName>
        <fullName evidence="3">Myosin, light chain 1, alkali; skeletal, fast</fullName>
    </submittedName>
</protein>
<evidence type="ECO:0000256" key="1">
    <source>
        <dbReference type="SAM" id="MobiDB-lite"/>
    </source>
</evidence>
<feature type="domain" description="EF-hand" evidence="2">
    <location>
        <begin position="46"/>
        <end position="81"/>
    </location>
</feature>
<sequence length="190" mass="20472">MAPKKDPKAPVKKAEPAAAAPAPAPAPAPAAAAPAAAPRVCCRLFSSSPDYREAFGLFDRVGDNKVAYNQLADIMRALGQNPTNKEVNKMLGNPSADDMANKRVEFEAFLPMLQTIINSPNKAQFEDYVEGLRVFDKEGNGTVMGAELRIVLSTLGEKMTENEIDALMAGQEDENGCVNYEAFVKHIMSV</sequence>
<dbReference type="CDD" id="cd00051">
    <property type="entry name" value="EFh"/>
    <property type="match status" value="1"/>
</dbReference>
<dbReference type="GO" id="GO:0016460">
    <property type="term" value="C:myosin II complex"/>
    <property type="evidence" value="ECO:0007669"/>
    <property type="project" value="TreeGrafter"/>
</dbReference>
<reference evidence="3" key="2">
    <citation type="submission" date="2025-08" db="UniProtKB">
        <authorList>
            <consortium name="Ensembl"/>
        </authorList>
    </citation>
    <scope>IDENTIFICATION</scope>
</reference>
<dbReference type="InterPro" id="IPR050230">
    <property type="entry name" value="CALM/Myosin/TropC-like"/>
</dbReference>
<dbReference type="InterPro" id="IPR011992">
    <property type="entry name" value="EF-hand-dom_pair"/>
</dbReference>
<evidence type="ECO:0000313" key="3">
    <source>
        <dbReference type="Ensembl" id="ENSCSEP00000019789.1"/>
    </source>
</evidence>
<feature type="domain" description="EF-hand" evidence="2">
    <location>
        <begin position="123"/>
        <end position="158"/>
    </location>
</feature>
<reference evidence="3 4" key="1">
    <citation type="journal article" date="2014" name="Nat. Genet.">
        <title>Whole-genome sequence of a flatfish provides insights into ZW sex chromosome evolution and adaptation to a benthic lifestyle.</title>
        <authorList>
            <person name="Chen S."/>
            <person name="Zhang G."/>
            <person name="Shao C."/>
            <person name="Huang Q."/>
            <person name="Liu G."/>
            <person name="Zhang P."/>
            <person name="Song W."/>
            <person name="An N."/>
            <person name="Chalopin D."/>
            <person name="Volff J.N."/>
            <person name="Hong Y."/>
            <person name="Li Q."/>
            <person name="Sha Z."/>
            <person name="Zhou H."/>
            <person name="Xie M."/>
            <person name="Yu Q."/>
            <person name="Liu Y."/>
            <person name="Xiang H."/>
            <person name="Wang N."/>
            <person name="Wu K."/>
            <person name="Yang C."/>
            <person name="Zhou Q."/>
            <person name="Liao X."/>
            <person name="Yang L."/>
            <person name="Hu Q."/>
            <person name="Zhang J."/>
            <person name="Meng L."/>
            <person name="Jin L."/>
            <person name="Tian Y."/>
            <person name="Lian J."/>
            <person name="Yang J."/>
            <person name="Miao G."/>
            <person name="Liu S."/>
            <person name="Liang Z."/>
            <person name="Yan F."/>
            <person name="Li Y."/>
            <person name="Sun B."/>
            <person name="Zhang H."/>
            <person name="Zhang J."/>
            <person name="Zhu Y."/>
            <person name="Du M."/>
            <person name="Zhao Y."/>
            <person name="Schartl M."/>
            <person name="Tang Q."/>
            <person name="Wang J."/>
        </authorList>
    </citation>
    <scope>NUCLEOTIDE SEQUENCE</scope>
</reference>
<feature type="compositionally biased region" description="Basic and acidic residues" evidence="1">
    <location>
        <begin position="1"/>
        <end position="15"/>
    </location>
</feature>
<evidence type="ECO:0000313" key="4">
    <source>
        <dbReference type="Proteomes" id="UP000265120"/>
    </source>
</evidence>
<accession>A0A3P8VZP7</accession>
<proteinExistence type="predicted"/>
<dbReference type="Proteomes" id="UP000265120">
    <property type="component" value="Chromosome 16"/>
</dbReference>
<dbReference type="GO" id="GO:0005509">
    <property type="term" value="F:calcium ion binding"/>
    <property type="evidence" value="ECO:0007669"/>
    <property type="project" value="InterPro"/>
</dbReference>
<dbReference type="AlphaFoldDB" id="A0A3P8VZP7"/>
<dbReference type="SUPFAM" id="SSF47473">
    <property type="entry name" value="EF-hand"/>
    <property type="match status" value="1"/>
</dbReference>
<dbReference type="GeneTree" id="ENSGT01030000234570"/>
<dbReference type="Ensembl" id="ENSCSET00000020027.1">
    <property type="protein sequence ID" value="ENSCSEP00000019789.1"/>
    <property type="gene ID" value="ENSCSEG00000012624.1"/>
</dbReference>
<feature type="region of interest" description="Disordered" evidence="1">
    <location>
        <begin position="1"/>
        <end position="30"/>
    </location>
</feature>